<evidence type="ECO:0000313" key="9">
    <source>
        <dbReference type="Proteomes" id="UP000708208"/>
    </source>
</evidence>
<evidence type="ECO:0000256" key="4">
    <source>
        <dbReference type="ARBA" id="ARBA00022912"/>
    </source>
</evidence>
<comment type="similarity">
    <text evidence="1">Belongs to the protein-tyrosine phosphatase family. Non-receptor class CDC14 subfamily.</text>
</comment>
<name>A0A8J2LF90_9HEXA</name>
<evidence type="ECO:0000256" key="5">
    <source>
        <dbReference type="SAM" id="Phobius"/>
    </source>
</evidence>
<dbReference type="EC" id="3.1.3.48" evidence="2"/>
<dbReference type="PROSITE" id="PS50054">
    <property type="entry name" value="TYR_PHOSPHATASE_DUAL"/>
    <property type="match status" value="1"/>
</dbReference>
<dbReference type="PANTHER" id="PTHR23339">
    <property type="entry name" value="TYROSINE SPECIFIC PROTEIN PHOSPHATASE AND DUAL SPECIFICITY PROTEIN PHOSPHATASE"/>
    <property type="match status" value="1"/>
</dbReference>
<comment type="caution">
    <text evidence="8">The sequence shown here is derived from an EMBL/GenBank/DDBJ whole genome shotgun (WGS) entry which is preliminary data.</text>
</comment>
<dbReference type="InterPro" id="IPR000387">
    <property type="entry name" value="Tyr_Pase_dom"/>
</dbReference>
<keyword evidence="4" id="KW-0904">Protein phosphatase</keyword>
<evidence type="ECO:0000256" key="1">
    <source>
        <dbReference type="ARBA" id="ARBA00007315"/>
    </source>
</evidence>
<keyword evidence="3" id="KW-0378">Hydrolase</keyword>
<dbReference type="Pfam" id="PF22785">
    <property type="entry name" value="Tc-R-P"/>
    <property type="match status" value="1"/>
</dbReference>
<dbReference type="GO" id="GO:0004725">
    <property type="term" value="F:protein tyrosine phosphatase activity"/>
    <property type="evidence" value="ECO:0007669"/>
    <property type="project" value="UniProtKB-EC"/>
</dbReference>
<organism evidence="8 9">
    <name type="scientific">Allacma fusca</name>
    <dbReference type="NCBI Taxonomy" id="39272"/>
    <lineage>
        <taxon>Eukaryota</taxon>
        <taxon>Metazoa</taxon>
        <taxon>Ecdysozoa</taxon>
        <taxon>Arthropoda</taxon>
        <taxon>Hexapoda</taxon>
        <taxon>Collembola</taxon>
        <taxon>Symphypleona</taxon>
        <taxon>Sminthuridae</taxon>
        <taxon>Allacma</taxon>
    </lineage>
</organism>
<keyword evidence="5" id="KW-0812">Transmembrane</keyword>
<dbReference type="SMART" id="SM00195">
    <property type="entry name" value="DSPc"/>
    <property type="match status" value="1"/>
</dbReference>
<dbReference type="AlphaFoldDB" id="A0A8J2LF90"/>
<protein>
    <recommendedName>
        <fullName evidence="2">protein-tyrosine-phosphatase</fullName>
        <ecNumber evidence="2">3.1.3.48</ecNumber>
    </recommendedName>
</protein>
<evidence type="ECO:0000313" key="8">
    <source>
        <dbReference type="EMBL" id="CAG7830636.1"/>
    </source>
</evidence>
<dbReference type="CDD" id="cd14499">
    <property type="entry name" value="CDC14_C"/>
    <property type="match status" value="1"/>
</dbReference>
<dbReference type="InterPro" id="IPR020422">
    <property type="entry name" value="TYR_PHOSPHATASE_DUAL_dom"/>
</dbReference>
<dbReference type="InterPro" id="IPR044506">
    <property type="entry name" value="CDC14_C"/>
</dbReference>
<evidence type="ECO:0000256" key="3">
    <source>
        <dbReference type="ARBA" id="ARBA00022801"/>
    </source>
</evidence>
<dbReference type="InterPro" id="IPR029260">
    <property type="entry name" value="DSPn"/>
</dbReference>
<gene>
    <name evidence="8" type="ORF">AFUS01_LOCUS40424</name>
</gene>
<dbReference type="Pfam" id="PF14671">
    <property type="entry name" value="DSPn"/>
    <property type="match status" value="1"/>
</dbReference>
<dbReference type="CDD" id="cd17657">
    <property type="entry name" value="CDC14_N"/>
    <property type="match status" value="1"/>
</dbReference>
<dbReference type="EMBL" id="CAJVCH010556805">
    <property type="protein sequence ID" value="CAG7830636.1"/>
    <property type="molecule type" value="Genomic_DNA"/>
</dbReference>
<feature type="domain" description="Tyrosine-protein phosphatase" evidence="6">
    <location>
        <begin position="183"/>
        <end position="340"/>
    </location>
</feature>
<reference evidence="8" key="1">
    <citation type="submission" date="2021-06" db="EMBL/GenBank/DDBJ databases">
        <authorList>
            <person name="Hodson N. C."/>
            <person name="Mongue J. A."/>
            <person name="Jaron S. K."/>
        </authorList>
    </citation>
    <scope>NUCLEOTIDE SEQUENCE</scope>
</reference>
<keyword evidence="5" id="KW-0472">Membrane</keyword>
<dbReference type="PROSITE" id="PS50056">
    <property type="entry name" value="TYR_PHOSPHATASE_2"/>
    <property type="match status" value="1"/>
</dbReference>
<proteinExistence type="inferred from homology"/>
<dbReference type="InterPro" id="IPR016130">
    <property type="entry name" value="Tyr_Pase_AS"/>
</dbReference>
<dbReference type="PROSITE" id="PS00383">
    <property type="entry name" value="TYR_PHOSPHATASE_1"/>
    <property type="match status" value="1"/>
</dbReference>
<keyword evidence="9" id="KW-1185">Reference proteome</keyword>
<feature type="domain" description="Tyrosine specific protein phosphatases" evidence="7">
    <location>
        <begin position="265"/>
        <end position="327"/>
    </location>
</feature>
<feature type="transmembrane region" description="Helical" evidence="5">
    <location>
        <begin position="470"/>
        <end position="488"/>
    </location>
</feature>
<keyword evidence="5" id="KW-1133">Transmembrane helix</keyword>
<dbReference type="Proteomes" id="UP000708208">
    <property type="component" value="Unassembled WGS sequence"/>
</dbReference>
<evidence type="ECO:0000256" key="2">
    <source>
        <dbReference type="ARBA" id="ARBA00013064"/>
    </source>
</evidence>
<sequence length="595" mass="68725">MHMDDREGTVVYAAEIIKDRLYFATLKANYRLKSTNNTHYFTIDDELVYENFNADFGPLNLAMLYRYCQKLNGKLKLPSLSRKRIIHYTSSDPQKRVNAAFLVGAYSIIYLKKTPDEAYRCLLGPNAPPFVSFRDASFGTASFYLTLLDVFNGLYKALQHKFFDFEDFDVEEYEYYEKVENADLNWILPDKFIAFCGPHPKSKILNGYPLHAPEAYFKYYRRNNVQAIIRLNRKLYDASRFINAGFQHKDLFFTDGSTPSDVIMKQFLDICEKTPGAVSVHCKAGLGRTGSLIGCYIMKHYRFTAREAIAWVRLCRPGSVIGLQQEWLEEKQEYLWEQGDKMRSDLHRNGHLIHKFRHPVYSLKRKSSTFHADIENANTTMASGDNVRTILAQVGSMKLEDGEEVSSEVSSEENDSNEICEENRLTQGDMLNRIKAMRQQGNISTAETSRFQLPLKGSPSSSSASKSFEYLVTFALVKVFYPGLFFIWSKHTNFKNYQYYIYFGGGINTVYHLVLVESKFHVVQIYTSATPISVIICTQLTNAFSYVSEFLQYRNSCERKVQNELLPTQFHFPPMLHLQITSHKLQILRYAVTEK</sequence>
<evidence type="ECO:0000259" key="6">
    <source>
        <dbReference type="PROSITE" id="PS50054"/>
    </source>
</evidence>
<accession>A0A8J2LF90</accession>
<dbReference type="OrthoDB" id="266663at2759"/>
<dbReference type="FunFam" id="3.90.190.10:FF:000006">
    <property type="entry name" value="Dual specificity protein phosphatase CDC14B"/>
    <property type="match status" value="1"/>
</dbReference>
<dbReference type="InterPro" id="IPR050561">
    <property type="entry name" value="PTP"/>
</dbReference>
<evidence type="ECO:0000259" key="7">
    <source>
        <dbReference type="PROSITE" id="PS50056"/>
    </source>
</evidence>